<comment type="caution">
    <text evidence="1">The sequence shown here is derived from an EMBL/GenBank/DDBJ whole genome shotgun (WGS) entry which is preliminary data.</text>
</comment>
<dbReference type="RefSeq" id="WP_152289320.1">
    <property type="nucleotide sequence ID" value="NZ_VTPV01000003.1"/>
</dbReference>
<dbReference type="EMBL" id="VTPV01000003">
    <property type="protein sequence ID" value="KAB1231393.1"/>
    <property type="molecule type" value="Genomic_DNA"/>
</dbReference>
<evidence type="ECO:0000313" key="2">
    <source>
        <dbReference type="Proteomes" id="UP000326384"/>
    </source>
</evidence>
<protein>
    <recommendedName>
        <fullName evidence="3">DUF4258 domain-containing protein</fullName>
    </recommendedName>
</protein>
<gene>
    <name evidence="1" type="ORF">F8D52_06180</name>
</gene>
<organism evidence="1 2">
    <name type="scientific">Chryseobacterium viscerum</name>
    <dbReference type="NCBI Taxonomy" id="1037377"/>
    <lineage>
        <taxon>Bacteria</taxon>
        <taxon>Pseudomonadati</taxon>
        <taxon>Bacteroidota</taxon>
        <taxon>Flavobacteriia</taxon>
        <taxon>Flavobacteriales</taxon>
        <taxon>Weeksellaceae</taxon>
        <taxon>Chryseobacterium group</taxon>
        <taxon>Chryseobacterium</taxon>
    </lineage>
</organism>
<keyword evidence="2" id="KW-1185">Reference proteome</keyword>
<evidence type="ECO:0000313" key="1">
    <source>
        <dbReference type="EMBL" id="KAB1231393.1"/>
    </source>
</evidence>
<sequence length="69" mass="8454">MIQYCNLIGKTREEILDLLKNREFNDRYSDEWIVCLGRNYLGRKRLLYLFFENNIIKGYCTVTKNLWNK</sequence>
<evidence type="ECO:0008006" key="3">
    <source>
        <dbReference type="Google" id="ProtNLM"/>
    </source>
</evidence>
<reference evidence="1 2" key="1">
    <citation type="journal article" date="2019" name="Stand. Genomic Sci.">
        <title>Draft Whole-Genome Sequence of a Novel Chryseobacterium viscerum Strain Isolated from Fresh Water at Dripping Springs, New Mexico.</title>
        <authorList>
            <person name="Kyndt J.A."/>
            <person name="Moore T.C."/>
        </authorList>
    </citation>
    <scope>NUCLEOTIDE SEQUENCE [LARGE SCALE GENOMIC DNA]</scope>
    <source>
        <strain evidence="1 2">DPS</strain>
    </source>
</reference>
<name>A0A5N4BSI1_9FLAO</name>
<dbReference type="Proteomes" id="UP000326384">
    <property type="component" value="Unassembled WGS sequence"/>
</dbReference>
<proteinExistence type="predicted"/>
<accession>A0A5N4BSI1</accession>